<name>A0AA85K4J8_TRIRE</name>
<reference evidence="2" key="2">
    <citation type="submission" date="2023-11" db="UniProtKB">
        <authorList>
            <consortium name="WormBaseParasite"/>
        </authorList>
    </citation>
    <scope>IDENTIFICATION</scope>
</reference>
<dbReference type="WBParaSite" id="TREG1_61320.1">
    <property type="protein sequence ID" value="TREG1_61320.1"/>
    <property type="gene ID" value="TREG1_61320"/>
</dbReference>
<protein>
    <submittedName>
        <fullName evidence="2">Uncharacterized protein</fullName>
    </submittedName>
</protein>
<accession>A0AA85K4J8</accession>
<sequence>MADCILASSFQIMNTHLQHVRQRLQMVELDRSWNLSGYDIDGLFDLDQKMNRSSRVPKIETFNPL</sequence>
<reference evidence="1" key="1">
    <citation type="submission" date="2022-06" db="EMBL/GenBank/DDBJ databases">
        <authorList>
            <person name="Berger JAMES D."/>
            <person name="Berger JAMES D."/>
        </authorList>
    </citation>
    <scope>NUCLEOTIDE SEQUENCE [LARGE SCALE GENOMIC DNA]</scope>
</reference>
<dbReference type="Proteomes" id="UP000050795">
    <property type="component" value="Unassembled WGS sequence"/>
</dbReference>
<evidence type="ECO:0000313" key="1">
    <source>
        <dbReference type="Proteomes" id="UP000050795"/>
    </source>
</evidence>
<evidence type="ECO:0000313" key="2">
    <source>
        <dbReference type="WBParaSite" id="TREG1_61320.1"/>
    </source>
</evidence>
<proteinExistence type="predicted"/>
<organism evidence="1 2">
    <name type="scientific">Trichobilharzia regenti</name>
    <name type="common">Nasal bird schistosome</name>
    <dbReference type="NCBI Taxonomy" id="157069"/>
    <lineage>
        <taxon>Eukaryota</taxon>
        <taxon>Metazoa</taxon>
        <taxon>Spiralia</taxon>
        <taxon>Lophotrochozoa</taxon>
        <taxon>Platyhelminthes</taxon>
        <taxon>Trematoda</taxon>
        <taxon>Digenea</taxon>
        <taxon>Strigeidida</taxon>
        <taxon>Schistosomatoidea</taxon>
        <taxon>Schistosomatidae</taxon>
        <taxon>Trichobilharzia</taxon>
    </lineage>
</organism>
<keyword evidence="1" id="KW-1185">Reference proteome</keyword>
<dbReference type="AlphaFoldDB" id="A0AA85K4J8"/>